<accession>A0A7C2SPT3</accession>
<keyword evidence="3 6" id="KW-0560">Oxidoreductase</keyword>
<dbReference type="PROSITE" id="PS51352">
    <property type="entry name" value="THIOREDOXIN_2"/>
    <property type="match status" value="1"/>
</dbReference>
<dbReference type="PROSITE" id="PS01265">
    <property type="entry name" value="TPX"/>
    <property type="match status" value="1"/>
</dbReference>
<evidence type="ECO:0000256" key="1">
    <source>
        <dbReference type="ARBA" id="ARBA00022559"/>
    </source>
</evidence>
<proteinExistence type="inferred from homology"/>
<dbReference type="InterPro" id="IPR002065">
    <property type="entry name" value="TPX"/>
</dbReference>
<comment type="caution">
    <text evidence="6">Lacks conserved residue(s) required for the propagation of feature annotation.</text>
</comment>
<dbReference type="InterPro" id="IPR018219">
    <property type="entry name" value="Tpx_CS"/>
</dbReference>
<comment type="caution">
    <text evidence="9">The sequence shown here is derived from an EMBL/GenBank/DDBJ whole genome shotgun (WGS) entry which is preliminary data.</text>
</comment>
<evidence type="ECO:0000313" key="8">
    <source>
        <dbReference type="EMBL" id="HEQ87991.1"/>
    </source>
</evidence>
<evidence type="ECO:0000256" key="3">
    <source>
        <dbReference type="ARBA" id="ARBA00023002"/>
    </source>
</evidence>
<dbReference type="EC" id="1.11.1.24" evidence="6"/>
<evidence type="ECO:0000256" key="6">
    <source>
        <dbReference type="HAMAP-Rule" id="MF_00269"/>
    </source>
</evidence>
<dbReference type="CDD" id="cd03014">
    <property type="entry name" value="PRX_Atyp2cys"/>
    <property type="match status" value="1"/>
</dbReference>
<dbReference type="PANTHER" id="PTHR43110:SF1">
    <property type="entry name" value="THIOL PEROXIDASE"/>
    <property type="match status" value="1"/>
</dbReference>
<dbReference type="InterPro" id="IPR013740">
    <property type="entry name" value="Redoxin"/>
</dbReference>
<dbReference type="InterPro" id="IPR036249">
    <property type="entry name" value="Thioredoxin-like_sf"/>
</dbReference>
<sequence length="174" mass="19023">MAEEHVGLITSRGKPLTLLGHRVQVGEKAPDFTVLRRDLSPFSLRDVAGKVVVINSVPSLDTSVCATQARTFNQRASELGEDARILVISMDLPFAQSRFCTTEGIANLEVLSDHREASFGLAYGLLVKETRLLARAVLVINRHGDIVYQELVPDTSHEPNYDAALEAARRALAS</sequence>
<comment type="similarity">
    <text evidence="6">Belongs to the peroxiredoxin family. Tpx subfamily.</text>
</comment>
<dbReference type="EMBL" id="DSHW01000081">
    <property type="protein sequence ID" value="HEQ87991.1"/>
    <property type="molecule type" value="Genomic_DNA"/>
</dbReference>
<comment type="catalytic activity">
    <reaction evidence="6">
        <text>a hydroperoxide + [thioredoxin]-dithiol = an alcohol + [thioredoxin]-disulfide + H2O</text>
        <dbReference type="Rhea" id="RHEA:62620"/>
        <dbReference type="Rhea" id="RHEA-COMP:10698"/>
        <dbReference type="Rhea" id="RHEA-COMP:10700"/>
        <dbReference type="ChEBI" id="CHEBI:15377"/>
        <dbReference type="ChEBI" id="CHEBI:29950"/>
        <dbReference type="ChEBI" id="CHEBI:30879"/>
        <dbReference type="ChEBI" id="CHEBI:35924"/>
        <dbReference type="ChEBI" id="CHEBI:50058"/>
        <dbReference type="EC" id="1.11.1.24"/>
    </reaction>
</comment>
<name>A0A7C2SPT3_9BACT</name>
<dbReference type="NCBIfam" id="NF001808">
    <property type="entry name" value="PRK00522.1"/>
    <property type="match status" value="1"/>
</dbReference>
<dbReference type="HAMAP" id="MF_00269">
    <property type="entry name" value="Tpx"/>
    <property type="match status" value="1"/>
</dbReference>
<evidence type="ECO:0000256" key="4">
    <source>
        <dbReference type="ARBA" id="ARBA00023157"/>
    </source>
</evidence>
<evidence type="ECO:0000256" key="2">
    <source>
        <dbReference type="ARBA" id="ARBA00022862"/>
    </source>
</evidence>
<comment type="function">
    <text evidence="6">Thiol-specific peroxidase that catalyzes the reduction of hydrogen peroxide and organic hydroperoxides to water and alcohols, respectively. Plays a role in cell protection against oxidative stress by detoxifying peroxides.</text>
</comment>
<feature type="domain" description="Thioredoxin" evidence="7">
    <location>
        <begin position="23"/>
        <end position="173"/>
    </location>
</feature>
<keyword evidence="5 6" id="KW-0676">Redox-active center</keyword>
<dbReference type="InterPro" id="IPR013766">
    <property type="entry name" value="Thioredoxin_domain"/>
</dbReference>
<keyword evidence="4" id="KW-1015">Disulfide bond</keyword>
<reference evidence="9" key="1">
    <citation type="journal article" date="2020" name="mSystems">
        <title>Genome- and Community-Level Interaction Insights into Carbon Utilization and Element Cycling Functions of Hydrothermarchaeota in Hydrothermal Sediment.</title>
        <authorList>
            <person name="Zhou Z."/>
            <person name="Liu Y."/>
            <person name="Xu W."/>
            <person name="Pan J."/>
            <person name="Luo Z.H."/>
            <person name="Li M."/>
        </authorList>
    </citation>
    <scope>NUCLEOTIDE SEQUENCE [LARGE SCALE GENOMIC DNA]</scope>
    <source>
        <strain evidence="8">SpSt-186</strain>
        <strain evidence="9">SpSt-299</strain>
    </source>
</reference>
<keyword evidence="1 6" id="KW-0575">Peroxidase</keyword>
<dbReference type="AlphaFoldDB" id="A0A7C2SPT3"/>
<evidence type="ECO:0000313" key="9">
    <source>
        <dbReference type="EMBL" id="HET47679.1"/>
    </source>
</evidence>
<dbReference type="GO" id="GO:0008379">
    <property type="term" value="F:thioredoxin peroxidase activity"/>
    <property type="evidence" value="ECO:0007669"/>
    <property type="project" value="UniProtKB-UniRule"/>
</dbReference>
<protein>
    <recommendedName>
        <fullName evidence="6">Thiol peroxidase</fullName>
        <shortName evidence="6">Tpx</shortName>
        <ecNumber evidence="6">1.11.1.24</ecNumber>
    </recommendedName>
    <alternativeName>
        <fullName evidence="6">Peroxiredoxin tpx</fullName>
        <shortName evidence="6">Prx</shortName>
    </alternativeName>
    <alternativeName>
        <fullName evidence="6">Thioredoxin peroxidase</fullName>
    </alternativeName>
    <alternativeName>
        <fullName evidence="6">Thioredoxin-dependent peroxiredoxin</fullName>
    </alternativeName>
</protein>
<evidence type="ECO:0000259" key="7">
    <source>
        <dbReference type="PROSITE" id="PS51352"/>
    </source>
</evidence>
<evidence type="ECO:0000256" key="5">
    <source>
        <dbReference type="ARBA" id="ARBA00023284"/>
    </source>
</evidence>
<dbReference type="Gene3D" id="3.40.30.10">
    <property type="entry name" value="Glutaredoxin"/>
    <property type="match status" value="1"/>
</dbReference>
<dbReference type="PANTHER" id="PTHR43110">
    <property type="entry name" value="THIOL PEROXIDASE"/>
    <property type="match status" value="1"/>
</dbReference>
<dbReference type="Pfam" id="PF08534">
    <property type="entry name" value="Redoxin"/>
    <property type="match status" value="1"/>
</dbReference>
<comment type="subunit">
    <text evidence="6">Homodimer.</text>
</comment>
<feature type="active site" description="Cysteine sulfenic acid (-SOH) intermediate" evidence="6">
    <location>
        <position position="65"/>
    </location>
</feature>
<organism evidence="9">
    <name type="scientific">Thermoanaerobaculum aquaticum</name>
    <dbReference type="NCBI Taxonomy" id="1312852"/>
    <lineage>
        <taxon>Bacteria</taxon>
        <taxon>Pseudomonadati</taxon>
        <taxon>Acidobacteriota</taxon>
        <taxon>Thermoanaerobaculia</taxon>
        <taxon>Thermoanaerobaculales</taxon>
        <taxon>Thermoanaerobaculaceae</taxon>
        <taxon>Thermoanaerobaculum</taxon>
    </lineage>
</organism>
<dbReference type="InterPro" id="IPR050455">
    <property type="entry name" value="Tpx_Peroxidase_subfamily"/>
</dbReference>
<dbReference type="EMBL" id="DSMR01000426">
    <property type="protein sequence ID" value="HET47679.1"/>
    <property type="molecule type" value="Genomic_DNA"/>
</dbReference>
<keyword evidence="2 6" id="KW-0049">Antioxidant</keyword>
<gene>
    <name evidence="6" type="primary">tpx</name>
    <name evidence="8" type="ORF">ENP06_01095</name>
    <name evidence="9" type="ORF">ENQ31_05905</name>
</gene>
<dbReference type="SUPFAM" id="SSF52833">
    <property type="entry name" value="Thioredoxin-like"/>
    <property type="match status" value="1"/>
</dbReference>